<evidence type="ECO:0000313" key="3">
    <source>
        <dbReference type="Proteomes" id="UP000015101"/>
    </source>
</evidence>
<dbReference type="EMBL" id="AMQM01010015">
    <property type="status" value="NOT_ANNOTATED_CDS"/>
    <property type="molecule type" value="Genomic_DNA"/>
</dbReference>
<evidence type="ECO:0000313" key="1">
    <source>
        <dbReference type="EMBL" id="ESN97297.1"/>
    </source>
</evidence>
<dbReference type="RefSeq" id="XP_009024605.1">
    <property type="nucleotide sequence ID" value="XM_009026357.1"/>
</dbReference>
<accession>T1FL68</accession>
<dbReference type="HOGENOM" id="CLU_998461_0_0_1"/>
<reference evidence="2" key="3">
    <citation type="submission" date="2015-06" db="UniProtKB">
        <authorList>
            <consortium name="EnsemblMetazoa"/>
        </authorList>
    </citation>
    <scope>IDENTIFICATION</scope>
</reference>
<dbReference type="EMBL" id="KB097386">
    <property type="protein sequence ID" value="ESN97297.1"/>
    <property type="molecule type" value="Genomic_DNA"/>
</dbReference>
<evidence type="ECO:0000313" key="2">
    <source>
        <dbReference type="EnsemblMetazoa" id="HelroP184429"/>
    </source>
</evidence>
<evidence type="ECO:0008006" key="4">
    <source>
        <dbReference type="Google" id="ProtNLM"/>
    </source>
</evidence>
<dbReference type="PANTHER" id="PTHR33776">
    <property type="entry name" value="ENDO/EXONUCLEASE/PHOSPHATASE DOMAIN-CONTAINING PROTEIN"/>
    <property type="match status" value="1"/>
</dbReference>
<dbReference type="KEGG" id="hro:HELRODRAFT_184429"/>
<gene>
    <name evidence="2" type="primary">20209567</name>
    <name evidence="1" type="ORF">HELRODRAFT_184429</name>
</gene>
<dbReference type="AlphaFoldDB" id="T1FL68"/>
<sequence>MIVFRLNEGTDDINRVCKIITHLTDGVYYGSNIVKPLRLGKKSDNVVRPILIKFDDVKVKELIFKNIVKMRPGSVQITVLFFKELVSVLEHITLLKANILLMGDFIFIVHIEIINDENTIRLFEIFDVFQLVNHINESTQSGGGTLDLVVSSADFPIISTTVFPHGVFSDHSLITIKAIIAKPRRTTAKRFVRSWKKIDKDRFVEAVLNSPLSGSCRSNDVDSEIKIFNDELKNIIDRLVPKRVIFDRGERVAPWFDEDCLRAKRCCRTILQKMFNGYK</sequence>
<dbReference type="EnsemblMetazoa" id="HelroT184429">
    <property type="protein sequence ID" value="HelroP184429"/>
    <property type="gene ID" value="HelroG184429"/>
</dbReference>
<dbReference type="OrthoDB" id="10072198at2759"/>
<proteinExistence type="predicted"/>
<reference evidence="3" key="1">
    <citation type="submission" date="2012-12" db="EMBL/GenBank/DDBJ databases">
        <authorList>
            <person name="Hellsten U."/>
            <person name="Grimwood J."/>
            <person name="Chapman J.A."/>
            <person name="Shapiro H."/>
            <person name="Aerts A."/>
            <person name="Otillar R.P."/>
            <person name="Terry A.Y."/>
            <person name="Boore J.L."/>
            <person name="Simakov O."/>
            <person name="Marletaz F."/>
            <person name="Cho S.-J."/>
            <person name="Edsinger-Gonzales E."/>
            <person name="Havlak P."/>
            <person name="Kuo D.-H."/>
            <person name="Larsson T."/>
            <person name="Lv J."/>
            <person name="Arendt D."/>
            <person name="Savage R."/>
            <person name="Osoegawa K."/>
            <person name="de Jong P."/>
            <person name="Lindberg D.R."/>
            <person name="Seaver E.C."/>
            <person name="Weisblat D.A."/>
            <person name="Putnam N.H."/>
            <person name="Grigoriev I.V."/>
            <person name="Rokhsar D.S."/>
        </authorList>
    </citation>
    <scope>NUCLEOTIDE SEQUENCE</scope>
</reference>
<keyword evidence="3" id="KW-1185">Reference proteome</keyword>
<protein>
    <recommendedName>
        <fullName evidence="4">Endonuclease/exonuclease/phosphatase domain-containing protein</fullName>
    </recommendedName>
</protein>
<name>T1FL68_HELRO</name>
<dbReference type="CTD" id="20209567"/>
<reference evidence="1 3" key="2">
    <citation type="journal article" date="2013" name="Nature">
        <title>Insights into bilaterian evolution from three spiralian genomes.</title>
        <authorList>
            <person name="Simakov O."/>
            <person name="Marletaz F."/>
            <person name="Cho S.J."/>
            <person name="Edsinger-Gonzales E."/>
            <person name="Havlak P."/>
            <person name="Hellsten U."/>
            <person name="Kuo D.H."/>
            <person name="Larsson T."/>
            <person name="Lv J."/>
            <person name="Arendt D."/>
            <person name="Savage R."/>
            <person name="Osoegawa K."/>
            <person name="de Jong P."/>
            <person name="Grimwood J."/>
            <person name="Chapman J.A."/>
            <person name="Shapiro H."/>
            <person name="Aerts A."/>
            <person name="Otillar R.P."/>
            <person name="Terry A.Y."/>
            <person name="Boore J.L."/>
            <person name="Grigoriev I.V."/>
            <person name="Lindberg D.R."/>
            <person name="Seaver E.C."/>
            <person name="Weisblat D.A."/>
            <person name="Putnam N.H."/>
            <person name="Rokhsar D.S."/>
        </authorList>
    </citation>
    <scope>NUCLEOTIDE SEQUENCE</scope>
</reference>
<dbReference type="GeneID" id="20209567"/>
<organism evidence="2 3">
    <name type="scientific">Helobdella robusta</name>
    <name type="common">Californian leech</name>
    <dbReference type="NCBI Taxonomy" id="6412"/>
    <lineage>
        <taxon>Eukaryota</taxon>
        <taxon>Metazoa</taxon>
        <taxon>Spiralia</taxon>
        <taxon>Lophotrochozoa</taxon>
        <taxon>Annelida</taxon>
        <taxon>Clitellata</taxon>
        <taxon>Hirudinea</taxon>
        <taxon>Rhynchobdellida</taxon>
        <taxon>Glossiphoniidae</taxon>
        <taxon>Helobdella</taxon>
    </lineage>
</organism>
<dbReference type="PANTHER" id="PTHR33776:SF3">
    <property type="entry name" value="PHD-TYPE DOMAIN-CONTAINING PROTEIN"/>
    <property type="match status" value="1"/>
</dbReference>
<dbReference type="Proteomes" id="UP000015101">
    <property type="component" value="Unassembled WGS sequence"/>
</dbReference>
<dbReference type="InParanoid" id="T1FL68"/>